<evidence type="ECO:0000256" key="2">
    <source>
        <dbReference type="ARBA" id="ARBA00023125"/>
    </source>
</evidence>
<dbReference type="Gene3D" id="1.10.150.130">
    <property type="match status" value="1"/>
</dbReference>
<dbReference type="Pfam" id="PF13495">
    <property type="entry name" value="Phage_int_SAM_4"/>
    <property type="match status" value="1"/>
</dbReference>
<evidence type="ECO:0000313" key="5">
    <source>
        <dbReference type="Proteomes" id="UP000531659"/>
    </source>
</evidence>
<dbReference type="GO" id="GO:0015074">
    <property type="term" value="P:DNA integration"/>
    <property type="evidence" value="ECO:0007669"/>
    <property type="project" value="InterPro"/>
</dbReference>
<dbReference type="InterPro" id="IPR004107">
    <property type="entry name" value="Integrase_SAM-like_N"/>
</dbReference>
<dbReference type="EMBL" id="JABEYB010000013">
    <property type="protein sequence ID" value="NNU77571.1"/>
    <property type="molecule type" value="Genomic_DNA"/>
</dbReference>
<dbReference type="GO" id="GO:0003677">
    <property type="term" value="F:DNA binding"/>
    <property type="evidence" value="ECO:0007669"/>
    <property type="project" value="UniProtKB-KW"/>
</dbReference>
<organism evidence="4 5">
    <name type="scientific">Clostridium estertheticum</name>
    <dbReference type="NCBI Taxonomy" id="238834"/>
    <lineage>
        <taxon>Bacteria</taxon>
        <taxon>Bacillati</taxon>
        <taxon>Bacillota</taxon>
        <taxon>Clostridia</taxon>
        <taxon>Eubacteriales</taxon>
        <taxon>Clostridiaceae</taxon>
        <taxon>Clostridium</taxon>
    </lineage>
</organism>
<proteinExistence type="inferred from homology"/>
<keyword evidence="2" id="KW-0238">DNA-binding</keyword>
<sequence length="51" mass="6097">MDMELRGYSPITIKNHIINASNFAKFYNKSPELLEKKKIHDYLHYCIPEKN</sequence>
<comment type="similarity">
    <text evidence="1">Belongs to the 'phage' integrase family.</text>
</comment>
<evidence type="ECO:0000259" key="3">
    <source>
        <dbReference type="Pfam" id="PF13495"/>
    </source>
</evidence>
<dbReference type="AlphaFoldDB" id="A0A7Y3SY94"/>
<feature type="domain" description="Integrase SAM-like N-terminal" evidence="3">
    <location>
        <begin position="2"/>
        <end position="51"/>
    </location>
</feature>
<evidence type="ECO:0000313" key="4">
    <source>
        <dbReference type="EMBL" id="NNU77571.1"/>
    </source>
</evidence>
<gene>
    <name evidence="4" type="ORF">HLQ16_16680</name>
</gene>
<dbReference type="Proteomes" id="UP000531659">
    <property type="component" value="Unassembled WGS sequence"/>
</dbReference>
<dbReference type="InterPro" id="IPR010998">
    <property type="entry name" value="Integrase_recombinase_N"/>
</dbReference>
<evidence type="ECO:0000256" key="1">
    <source>
        <dbReference type="ARBA" id="ARBA00008857"/>
    </source>
</evidence>
<reference evidence="4 5" key="1">
    <citation type="submission" date="2020-05" db="EMBL/GenBank/DDBJ databases">
        <title>Complete genome of Clostridium estertheticum subspecies estertheticum, isolated from Vacuum packed lamb meat from New Zealand imported to Switzerland.</title>
        <authorList>
            <person name="Wambui J."/>
            <person name="Stevens M.J.A."/>
            <person name="Stephan R."/>
        </authorList>
    </citation>
    <scope>NUCLEOTIDE SEQUENCE [LARGE SCALE GENOMIC DNA]</scope>
    <source>
        <strain evidence="4 5">CEST001</strain>
    </source>
</reference>
<comment type="caution">
    <text evidence="4">The sequence shown here is derived from an EMBL/GenBank/DDBJ whole genome shotgun (WGS) entry which is preliminary data.</text>
</comment>
<name>A0A7Y3SY94_9CLOT</name>
<accession>A0A7Y3SY94</accession>
<protein>
    <recommendedName>
        <fullName evidence="3">Integrase SAM-like N-terminal domain-containing protein</fullName>
    </recommendedName>
</protein>